<reference evidence="1" key="1">
    <citation type="submission" date="2022-12" db="EMBL/GenBank/DDBJ databases">
        <authorList>
            <person name="Krivoruchko A.V."/>
            <person name="Elkin A."/>
        </authorList>
    </citation>
    <scope>NUCLEOTIDE SEQUENCE</scope>
    <source>
        <strain evidence="1">IEGM 249</strain>
    </source>
</reference>
<evidence type="ECO:0000313" key="2">
    <source>
        <dbReference type="Proteomes" id="UP001066327"/>
    </source>
</evidence>
<comment type="caution">
    <text evidence="1">The sequence shown here is derived from an EMBL/GenBank/DDBJ whole genome shotgun (WGS) entry which is preliminary data.</text>
</comment>
<organism evidence="1 2">
    <name type="scientific">Rhodococcus opacus</name>
    <name type="common">Nocardia opaca</name>
    <dbReference type="NCBI Taxonomy" id="37919"/>
    <lineage>
        <taxon>Bacteria</taxon>
        <taxon>Bacillati</taxon>
        <taxon>Actinomycetota</taxon>
        <taxon>Actinomycetes</taxon>
        <taxon>Mycobacteriales</taxon>
        <taxon>Nocardiaceae</taxon>
        <taxon>Rhodococcus</taxon>
    </lineage>
</organism>
<name>A0ABT4NL48_RHOOP</name>
<sequence>MDTGRADGGDEARYRRELPLREGMVVQEVGWSRDVATRSGTSSST</sequence>
<evidence type="ECO:0000313" key="1">
    <source>
        <dbReference type="EMBL" id="MCZ4588085.1"/>
    </source>
</evidence>
<proteinExistence type="predicted"/>
<keyword evidence="2" id="KW-1185">Reference proteome</keyword>
<accession>A0ABT4NL48</accession>
<dbReference type="Proteomes" id="UP001066327">
    <property type="component" value="Unassembled WGS sequence"/>
</dbReference>
<dbReference type="EMBL" id="JAPWIS010000020">
    <property type="protein sequence ID" value="MCZ4588085.1"/>
    <property type="molecule type" value="Genomic_DNA"/>
</dbReference>
<gene>
    <name evidence="1" type="ORF">O4328_31075</name>
</gene>
<protein>
    <submittedName>
        <fullName evidence="1">Uncharacterized protein</fullName>
    </submittedName>
</protein>